<reference evidence="2 3" key="1">
    <citation type="journal article" date="2024" name="Nat. Commun.">
        <title>Phylogenomics reveals the evolutionary origins of lichenization in chlorophyte algae.</title>
        <authorList>
            <person name="Puginier C."/>
            <person name="Libourel C."/>
            <person name="Otte J."/>
            <person name="Skaloud P."/>
            <person name="Haon M."/>
            <person name="Grisel S."/>
            <person name="Petersen M."/>
            <person name="Berrin J.G."/>
            <person name="Delaux P.M."/>
            <person name="Dal Grande F."/>
            <person name="Keller J."/>
        </authorList>
    </citation>
    <scope>NUCLEOTIDE SEQUENCE [LARGE SCALE GENOMIC DNA]</scope>
    <source>
        <strain evidence="2 3">SAG 2043</strain>
    </source>
</reference>
<sequence length="494" mass="52459">MAARTCLVLFLIFAVGVPAFADYQRPINQDCVAAGSGAPVAASSVTYFPTQYQVVGERVQGNPDTVKVAIAKDFQVEYFPNFKVVTNSKVNETYVLYQCGTAAPSSSLFSNTTKFFEIPLTSVSVPETVPLAFLVRMGLADRLHSVSSFATSACGQQLLACNRTAPSTSALTNLTRLAATLNQVDGIASSSKVANPKVFAFSAATDPGPLNRAEWIKFLGLFFNTEAAASSQFADINATYVQNSVPRSLPLGGRPTMAFVQNLTYFDGTSLLEDLEVSLAAYKVAFTIDAGAQPPNRTALEAIPGIALSPFDVTNSTYQFKWGPGSGFATKQDAVAAFQTFLKRVDIIVDETYAMDPTSYTMDSFLQSFSIASNQTASLPALANKKVFREDGLISPTGGLDWFEGAIAQPDKVLLDFRKAVAPAMYQAYNATWIRNVAAGVTSKLLSSSACAQNTACSAKAPAAICPFVKACASGSPVMRSSEDGACIYPTCAA</sequence>
<keyword evidence="3" id="KW-1185">Reference proteome</keyword>
<keyword evidence="1" id="KW-0732">Signal</keyword>
<dbReference type="Proteomes" id="UP001489004">
    <property type="component" value="Unassembled WGS sequence"/>
</dbReference>
<dbReference type="PANTHER" id="PTHR38360:SF1">
    <property type="entry name" value="F12P19.7"/>
    <property type="match status" value="1"/>
</dbReference>
<accession>A0AAW1Q6C9</accession>
<proteinExistence type="predicted"/>
<name>A0AAW1Q6C9_9CHLO</name>
<protein>
    <submittedName>
        <fullName evidence="2">Uncharacterized protein</fullName>
    </submittedName>
</protein>
<dbReference type="EMBL" id="JALJOR010000006">
    <property type="protein sequence ID" value="KAK9815804.1"/>
    <property type="molecule type" value="Genomic_DNA"/>
</dbReference>
<feature type="chain" id="PRO_5043889684" evidence="1">
    <location>
        <begin position="22"/>
        <end position="494"/>
    </location>
</feature>
<evidence type="ECO:0000313" key="2">
    <source>
        <dbReference type="EMBL" id="KAK9815804.1"/>
    </source>
</evidence>
<dbReference type="PANTHER" id="PTHR38360">
    <property type="entry name" value="OS03G0120000 PROTEIN"/>
    <property type="match status" value="1"/>
</dbReference>
<gene>
    <name evidence="2" type="ORF">WJX72_009772</name>
</gene>
<feature type="signal peptide" evidence="1">
    <location>
        <begin position="1"/>
        <end position="21"/>
    </location>
</feature>
<organism evidence="2 3">
    <name type="scientific">[Myrmecia] bisecta</name>
    <dbReference type="NCBI Taxonomy" id="41462"/>
    <lineage>
        <taxon>Eukaryota</taxon>
        <taxon>Viridiplantae</taxon>
        <taxon>Chlorophyta</taxon>
        <taxon>core chlorophytes</taxon>
        <taxon>Trebouxiophyceae</taxon>
        <taxon>Trebouxiales</taxon>
        <taxon>Trebouxiaceae</taxon>
        <taxon>Myrmecia</taxon>
    </lineage>
</organism>
<dbReference type="AlphaFoldDB" id="A0AAW1Q6C9"/>
<comment type="caution">
    <text evidence="2">The sequence shown here is derived from an EMBL/GenBank/DDBJ whole genome shotgun (WGS) entry which is preliminary data.</text>
</comment>
<evidence type="ECO:0000256" key="1">
    <source>
        <dbReference type="SAM" id="SignalP"/>
    </source>
</evidence>
<evidence type="ECO:0000313" key="3">
    <source>
        <dbReference type="Proteomes" id="UP001489004"/>
    </source>
</evidence>